<keyword evidence="4" id="KW-0862">Zinc</keyword>
<evidence type="ECO:0000256" key="4">
    <source>
        <dbReference type="ARBA" id="ARBA00022833"/>
    </source>
</evidence>
<protein>
    <submittedName>
        <fullName evidence="7">Vacuolar protein sorting-associated protein 18 homolog</fullName>
    </submittedName>
</protein>
<dbReference type="InterPro" id="IPR007810">
    <property type="entry name" value="Pep3/Vps18_beta-prop"/>
</dbReference>
<gene>
    <name evidence="7" type="primary">LOC106812239</name>
</gene>
<dbReference type="Proteomes" id="UP000695022">
    <property type="component" value="Unplaced"/>
</dbReference>
<accession>A0ABM1EH84</accession>
<sequence>MASLLDQYEQATARASSAVASSRSAATEATSRGFVNVKTQDDIPIFTKQRINFKPRDSISHLVVSNTMLVLAMKRNMLLRIDLKQPDSPEEIDIGRPDDDKIHKLFLDPTGQHLLISMEHSTEVLYLSKNSKKVRQASKMKGNVVSAVGWNRRNTLDSVTGPILIGSKDGLLFETELASGDDRYLFQSNLEQYLRQLYNLGKERPVAVTGLEFDLMPSSSLTEHKYYILVTTPGRLYQFIGTVPSSSEAPVLLGIFSCYEMNPERFLELPGNFGHSQLMFYAPREDASQQTPGPPKTFSWMTGPGVYYGQVDYSGHSGADSVTVGAKLLPYPASSVGHPLAIAVTEFHVLVLYADALRAISVLNEQLVLDDVFGDKFGRLVGIAQDPLRGAIWAYTEHAVFKYRVVREDRDAWRVYLRMGDFEAARARSRGDPAHYDAVLTGEAESLFQRGAYAESAALYAATRAPFEEVTCVHA</sequence>
<keyword evidence="6" id="KW-1185">Reference proteome</keyword>
<evidence type="ECO:0000256" key="2">
    <source>
        <dbReference type="ARBA" id="ARBA00022723"/>
    </source>
</evidence>
<evidence type="ECO:0000313" key="7">
    <source>
        <dbReference type="RefSeq" id="XP_014671555.1"/>
    </source>
</evidence>
<reference evidence="7" key="1">
    <citation type="submission" date="2025-08" db="UniProtKB">
        <authorList>
            <consortium name="RefSeq"/>
        </authorList>
    </citation>
    <scope>IDENTIFICATION</scope>
</reference>
<name>A0ABM1EH84_PRICU</name>
<proteinExistence type="predicted"/>
<keyword evidence="3" id="KW-0863">Zinc-finger</keyword>
<dbReference type="GeneID" id="106812239"/>
<evidence type="ECO:0000313" key="6">
    <source>
        <dbReference type="Proteomes" id="UP000695022"/>
    </source>
</evidence>
<dbReference type="PANTHER" id="PTHR23323">
    <property type="entry name" value="VACUOLAR PROTEIN SORTING-ASSOCIATED PROTEIN"/>
    <property type="match status" value="1"/>
</dbReference>
<evidence type="ECO:0000256" key="3">
    <source>
        <dbReference type="ARBA" id="ARBA00022771"/>
    </source>
</evidence>
<evidence type="ECO:0000259" key="5">
    <source>
        <dbReference type="Pfam" id="PF05131"/>
    </source>
</evidence>
<evidence type="ECO:0000256" key="1">
    <source>
        <dbReference type="ARBA" id="ARBA00004492"/>
    </source>
</evidence>
<comment type="subcellular location">
    <subcellularLocation>
        <location evidence="1">Late endosome membrane</location>
        <topology evidence="1">Peripheral membrane protein</topology>
        <orientation evidence="1">Cytoplasmic side</orientation>
    </subcellularLocation>
</comment>
<dbReference type="Pfam" id="PF05131">
    <property type="entry name" value="Pep3_Vps18"/>
    <property type="match status" value="1"/>
</dbReference>
<dbReference type="RefSeq" id="XP_014671555.1">
    <property type="nucleotide sequence ID" value="XM_014816069.1"/>
</dbReference>
<keyword evidence="2" id="KW-0479">Metal-binding</keyword>
<feature type="domain" description="Pep3/Vps18 beta-propeller" evidence="5">
    <location>
        <begin position="44"/>
        <end position="405"/>
    </location>
</feature>
<organism evidence="6 7">
    <name type="scientific">Priapulus caudatus</name>
    <name type="common">Priapulid worm</name>
    <dbReference type="NCBI Taxonomy" id="37621"/>
    <lineage>
        <taxon>Eukaryota</taxon>
        <taxon>Metazoa</taxon>
        <taxon>Ecdysozoa</taxon>
        <taxon>Scalidophora</taxon>
        <taxon>Priapulida</taxon>
        <taxon>Priapulimorpha</taxon>
        <taxon>Priapulimorphida</taxon>
        <taxon>Priapulidae</taxon>
        <taxon>Priapulus</taxon>
    </lineage>
</organism>
<dbReference type="PANTHER" id="PTHR23323:SF26">
    <property type="entry name" value="VACUOLAR PROTEIN SORTING-ASSOCIATED PROTEIN 18 HOMOLOG"/>
    <property type="match status" value="1"/>
</dbReference>